<evidence type="ECO:0000256" key="10">
    <source>
        <dbReference type="ARBA" id="ARBA00023310"/>
    </source>
</evidence>
<evidence type="ECO:0000256" key="7">
    <source>
        <dbReference type="ARBA" id="ARBA00022989"/>
    </source>
</evidence>
<dbReference type="NCBIfam" id="TIGR01131">
    <property type="entry name" value="ATP_synt_6_or_A"/>
    <property type="match status" value="1"/>
</dbReference>
<gene>
    <name evidence="11" type="primary">atpB</name>
    <name evidence="13" type="ORF">SAMN02745941_04188</name>
</gene>
<dbReference type="AlphaFoldDB" id="A0A1M6D8H5"/>
<keyword evidence="11" id="KW-1003">Cell membrane</keyword>
<evidence type="ECO:0000256" key="9">
    <source>
        <dbReference type="ARBA" id="ARBA00023136"/>
    </source>
</evidence>
<dbReference type="HAMAP" id="MF_01393">
    <property type="entry name" value="ATP_synth_a_bact"/>
    <property type="match status" value="1"/>
</dbReference>
<dbReference type="InterPro" id="IPR000568">
    <property type="entry name" value="ATP_synth_F0_asu"/>
</dbReference>
<feature type="transmembrane region" description="Helical" evidence="11">
    <location>
        <begin position="79"/>
        <end position="102"/>
    </location>
</feature>
<sequence>MLMEESKPLYSFMVGNFTIDITKELVIQWIIMLIIILLAFWATKGMKKRPNKKQTVVEVLYNAIKGVVVQNMGEKYVGFIPYIGTLAIFILLLNLTGLIGVAPPTENYSVTLGLALMTFVVVQAYAIKTIGIKHYFLGLGQPFAAMLPLNIMERIMLPVSLSLRLFGNIMAATVLIELVYQALGSLSFFAQIGIPIFLHAYFDIFDGVIQMVIFVMLTMINIKIVAEH</sequence>
<keyword evidence="6 11" id="KW-0375">Hydrogen ion transport</keyword>
<keyword evidence="7 11" id="KW-1133">Transmembrane helix</keyword>
<comment type="subcellular location">
    <subcellularLocation>
        <location evidence="11 12">Cell membrane</location>
        <topology evidence="11 12">Multi-pass membrane protein</topology>
    </subcellularLocation>
    <subcellularLocation>
        <location evidence="1">Membrane</location>
        <topology evidence="1">Multi-pass membrane protein</topology>
    </subcellularLocation>
</comment>
<dbReference type="EMBL" id="FQXU01000018">
    <property type="protein sequence ID" value="SHI69537.1"/>
    <property type="molecule type" value="Genomic_DNA"/>
</dbReference>
<dbReference type="Proteomes" id="UP000184241">
    <property type="component" value="Unassembled WGS sequence"/>
</dbReference>
<dbReference type="Pfam" id="PF00119">
    <property type="entry name" value="ATP-synt_A"/>
    <property type="match status" value="1"/>
</dbReference>
<evidence type="ECO:0000256" key="8">
    <source>
        <dbReference type="ARBA" id="ARBA00023065"/>
    </source>
</evidence>
<dbReference type="SUPFAM" id="SSF81336">
    <property type="entry name" value="F1F0 ATP synthase subunit A"/>
    <property type="match status" value="1"/>
</dbReference>
<keyword evidence="4 11" id="KW-0138">CF(0)</keyword>
<dbReference type="PANTHER" id="PTHR42823:SF3">
    <property type="entry name" value="ATP SYNTHASE SUBUNIT A, CHLOROPLASTIC"/>
    <property type="match status" value="1"/>
</dbReference>
<keyword evidence="8 11" id="KW-0406">Ion transport</keyword>
<dbReference type="Gene3D" id="1.20.120.220">
    <property type="entry name" value="ATP synthase, F0 complex, subunit A"/>
    <property type="match status" value="1"/>
</dbReference>
<evidence type="ECO:0000256" key="3">
    <source>
        <dbReference type="ARBA" id="ARBA00022448"/>
    </source>
</evidence>
<protein>
    <recommendedName>
        <fullName evidence="11 12">ATP synthase subunit a</fullName>
    </recommendedName>
    <alternativeName>
        <fullName evidence="11">ATP synthase F0 sector subunit a</fullName>
    </alternativeName>
    <alternativeName>
        <fullName evidence="11">F-ATPase subunit 6</fullName>
    </alternativeName>
</protein>
<dbReference type="GO" id="GO:0042777">
    <property type="term" value="P:proton motive force-driven plasma membrane ATP synthesis"/>
    <property type="evidence" value="ECO:0007669"/>
    <property type="project" value="TreeGrafter"/>
</dbReference>
<evidence type="ECO:0000256" key="2">
    <source>
        <dbReference type="ARBA" id="ARBA00006810"/>
    </source>
</evidence>
<keyword evidence="3 11" id="KW-0813">Transport</keyword>
<accession>A0A1M6D8H5</accession>
<feature type="transmembrane region" description="Helical" evidence="11">
    <location>
        <begin position="108"/>
        <end position="127"/>
    </location>
</feature>
<dbReference type="CDD" id="cd00310">
    <property type="entry name" value="ATP-synt_Fo_a_6"/>
    <property type="match status" value="1"/>
</dbReference>
<dbReference type="InterPro" id="IPR035908">
    <property type="entry name" value="F0_ATP_A_sf"/>
</dbReference>
<dbReference type="GO" id="GO:0005886">
    <property type="term" value="C:plasma membrane"/>
    <property type="evidence" value="ECO:0007669"/>
    <property type="project" value="UniProtKB-SubCell"/>
</dbReference>
<dbReference type="InterPro" id="IPR045082">
    <property type="entry name" value="ATP_syn_F0_a_bact/chloroplast"/>
</dbReference>
<dbReference type="GO" id="GO:0046933">
    <property type="term" value="F:proton-transporting ATP synthase activity, rotational mechanism"/>
    <property type="evidence" value="ECO:0007669"/>
    <property type="project" value="UniProtKB-UniRule"/>
</dbReference>
<feature type="transmembrane region" description="Helical" evidence="11">
    <location>
        <begin position="26"/>
        <end position="43"/>
    </location>
</feature>
<dbReference type="GO" id="GO:0045259">
    <property type="term" value="C:proton-transporting ATP synthase complex"/>
    <property type="evidence" value="ECO:0007669"/>
    <property type="project" value="UniProtKB-KW"/>
</dbReference>
<keyword evidence="5 11" id="KW-0812">Transmembrane</keyword>
<evidence type="ECO:0000256" key="11">
    <source>
        <dbReference type="HAMAP-Rule" id="MF_01393"/>
    </source>
</evidence>
<comment type="function">
    <text evidence="11 12">Key component of the proton channel; it plays a direct role in the translocation of protons across the membrane.</text>
</comment>
<dbReference type="NCBIfam" id="NF004484">
    <property type="entry name" value="PRK05815.3-2"/>
    <property type="match status" value="1"/>
</dbReference>
<keyword evidence="9 11" id="KW-0472">Membrane</keyword>
<evidence type="ECO:0000256" key="1">
    <source>
        <dbReference type="ARBA" id="ARBA00004141"/>
    </source>
</evidence>
<evidence type="ECO:0000256" key="5">
    <source>
        <dbReference type="ARBA" id="ARBA00022692"/>
    </source>
</evidence>
<evidence type="ECO:0000256" key="4">
    <source>
        <dbReference type="ARBA" id="ARBA00022547"/>
    </source>
</evidence>
<feature type="transmembrane region" description="Helical" evidence="11">
    <location>
        <begin position="157"/>
        <end position="176"/>
    </location>
</feature>
<dbReference type="InterPro" id="IPR023011">
    <property type="entry name" value="ATP_synth_F0_asu_AS"/>
</dbReference>
<evidence type="ECO:0000256" key="6">
    <source>
        <dbReference type="ARBA" id="ARBA00022781"/>
    </source>
</evidence>
<keyword evidence="10 11" id="KW-0066">ATP synthesis</keyword>
<dbReference type="PANTHER" id="PTHR42823">
    <property type="entry name" value="ATP SYNTHASE SUBUNIT A, CHLOROPLASTIC"/>
    <property type="match status" value="1"/>
</dbReference>
<evidence type="ECO:0000313" key="13">
    <source>
        <dbReference type="EMBL" id="SHI69537.1"/>
    </source>
</evidence>
<evidence type="ECO:0000313" key="14">
    <source>
        <dbReference type="Proteomes" id="UP000184241"/>
    </source>
</evidence>
<feature type="transmembrane region" description="Helical" evidence="11">
    <location>
        <begin position="208"/>
        <end position="226"/>
    </location>
</feature>
<dbReference type="PRINTS" id="PR00123">
    <property type="entry name" value="ATPASEA"/>
</dbReference>
<name>A0A1M6D8H5_9CLOT</name>
<proteinExistence type="inferred from homology"/>
<dbReference type="PROSITE" id="PS00449">
    <property type="entry name" value="ATPASE_A"/>
    <property type="match status" value="1"/>
</dbReference>
<organism evidence="13 14">
    <name type="scientific">Clostridium intestinale DSM 6191</name>
    <dbReference type="NCBI Taxonomy" id="1121320"/>
    <lineage>
        <taxon>Bacteria</taxon>
        <taxon>Bacillati</taxon>
        <taxon>Bacillota</taxon>
        <taxon>Clostridia</taxon>
        <taxon>Eubacteriales</taxon>
        <taxon>Clostridiaceae</taxon>
        <taxon>Clostridium</taxon>
    </lineage>
</organism>
<comment type="similarity">
    <text evidence="2 11 12">Belongs to the ATPase A chain family.</text>
</comment>
<evidence type="ECO:0000256" key="12">
    <source>
        <dbReference type="RuleBase" id="RU000483"/>
    </source>
</evidence>
<reference evidence="13 14" key="1">
    <citation type="submission" date="2016-11" db="EMBL/GenBank/DDBJ databases">
        <authorList>
            <person name="Jaros S."/>
            <person name="Januszkiewicz K."/>
            <person name="Wedrychowicz H."/>
        </authorList>
    </citation>
    <scope>NUCLEOTIDE SEQUENCE [LARGE SCALE GENOMIC DNA]</scope>
    <source>
        <strain evidence="13 14">DSM 6191</strain>
    </source>
</reference>